<dbReference type="GO" id="GO:0008168">
    <property type="term" value="F:methyltransferase activity"/>
    <property type="evidence" value="ECO:0007669"/>
    <property type="project" value="UniProtKB-KW"/>
</dbReference>
<dbReference type="AlphaFoldDB" id="A0A381XBC8"/>
<dbReference type="PANTHER" id="PTHR44307:SF2">
    <property type="entry name" value="PHOSPHOETHANOLAMINE METHYLTRANSFERASE ISOFORM X1"/>
    <property type="match status" value="1"/>
</dbReference>
<sequence>MGETEELEYDENMISLLEAVWGEGFMSPGGTDEVDRVLGNKDLSQARVLDIGCGIGGAAVHIALTRQPSSVTGIDIEENLVNLALELAEKNNVSAICDFQRVEPGPLPFEPGSFDVVFSKDSIIHIADKFSLAKNAYQLLSPGGWFLASDWLCGYEGEPSPQMQAYIDAEGLDFDLASAKTYQQAFEAAGFVDIEFEERNAWYRIQARVERDNLAGPLYDELVSRVGEDFLSREIDVWNKMINVLDSGEHRPTLLRARK</sequence>
<keyword evidence="2" id="KW-0489">Methyltransferase</keyword>
<evidence type="ECO:0000256" key="3">
    <source>
        <dbReference type="ARBA" id="ARBA00022679"/>
    </source>
</evidence>
<evidence type="ECO:0000256" key="4">
    <source>
        <dbReference type="ARBA" id="ARBA00025707"/>
    </source>
</evidence>
<dbReference type="SUPFAM" id="SSF53335">
    <property type="entry name" value="S-adenosyl-L-methionine-dependent methyltransferases"/>
    <property type="match status" value="1"/>
</dbReference>
<dbReference type="InterPro" id="IPR029063">
    <property type="entry name" value="SAM-dependent_MTases_sf"/>
</dbReference>
<dbReference type="PANTHER" id="PTHR44307">
    <property type="entry name" value="PHOSPHOETHANOLAMINE METHYLTRANSFERASE"/>
    <property type="match status" value="1"/>
</dbReference>
<evidence type="ECO:0000259" key="5">
    <source>
        <dbReference type="Pfam" id="PF13847"/>
    </source>
</evidence>
<dbReference type="EMBL" id="UINC01014500">
    <property type="protein sequence ID" value="SVA61811.1"/>
    <property type="molecule type" value="Genomic_DNA"/>
</dbReference>
<evidence type="ECO:0000256" key="1">
    <source>
        <dbReference type="ARBA" id="ARBA00005189"/>
    </source>
</evidence>
<comment type="pathway">
    <text evidence="1">Lipid metabolism.</text>
</comment>
<dbReference type="GO" id="GO:0032259">
    <property type="term" value="P:methylation"/>
    <property type="evidence" value="ECO:0007669"/>
    <property type="project" value="UniProtKB-KW"/>
</dbReference>
<evidence type="ECO:0000313" key="6">
    <source>
        <dbReference type="EMBL" id="SVA61811.1"/>
    </source>
</evidence>
<feature type="non-terminal residue" evidence="6">
    <location>
        <position position="259"/>
    </location>
</feature>
<dbReference type="Pfam" id="PF13847">
    <property type="entry name" value="Methyltransf_31"/>
    <property type="match status" value="1"/>
</dbReference>
<name>A0A381XBC8_9ZZZZ</name>
<evidence type="ECO:0000256" key="2">
    <source>
        <dbReference type="ARBA" id="ARBA00022603"/>
    </source>
</evidence>
<dbReference type="CDD" id="cd02440">
    <property type="entry name" value="AdoMet_MTases"/>
    <property type="match status" value="1"/>
</dbReference>
<comment type="pathway">
    <text evidence="4">Phospholipid metabolism.</text>
</comment>
<reference evidence="6" key="1">
    <citation type="submission" date="2018-05" db="EMBL/GenBank/DDBJ databases">
        <authorList>
            <person name="Lanie J.A."/>
            <person name="Ng W.-L."/>
            <person name="Kazmierczak K.M."/>
            <person name="Andrzejewski T.M."/>
            <person name="Davidsen T.M."/>
            <person name="Wayne K.J."/>
            <person name="Tettelin H."/>
            <person name="Glass J.I."/>
            <person name="Rusch D."/>
            <person name="Podicherti R."/>
            <person name="Tsui H.-C.T."/>
            <person name="Winkler M.E."/>
        </authorList>
    </citation>
    <scope>NUCLEOTIDE SEQUENCE</scope>
</reference>
<keyword evidence="3" id="KW-0808">Transferase</keyword>
<feature type="domain" description="Methyltransferase" evidence="5">
    <location>
        <begin position="44"/>
        <end position="150"/>
    </location>
</feature>
<organism evidence="6">
    <name type="scientific">marine metagenome</name>
    <dbReference type="NCBI Taxonomy" id="408172"/>
    <lineage>
        <taxon>unclassified sequences</taxon>
        <taxon>metagenomes</taxon>
        <taxon>ecological metagenomes</taxon>
    </lineage>
</organism>
<proteinExistence type="predicted"/>
<protein>
    <recommendedName>
        <fullName evidence="5">Methyltransferase domain-containing protein</fullName>
    </recommendedName>
</protein>
<accession>A0A381XBC8</accession>
<gene>
    <name evidence="6" type="ORF">METZ01_LOCUS114665</name>
</gene>
<dbReference type="InterPro" id="IPR025714">
    <property type="entry name" value="Methyltranfer_dom"/>
</dbReference>
<dbReference type="Gene3D" id="3.40.50.150">
    <property type="entry name" value="Vaccinia Virus protein VP39"/>
    <property type="match status" value="1"/>
</dbReference>